<feature type="compositionally biased region" description="Basic and acidic residues" evidence="2">
    <location>
        <begin position="564"/>
        <end position="574"/>
    </location>
</feature>
<dbReference type="STRING" id="1128400.I2FVI2"/>
<protein>
    <submittedName>
        <fullName evidence="4">Related to KRI1-KRRI-Interacting protein 1</fullName>
    </submittedName>
</protein>
<feature type="compositionally biased region" description="Low complexity" evidence="2">
    <location>
        <begin position="126"/>
        <end position="140"/>
    </location>
</feature>
<dbReference type="GO" id="GO:0030686">
    <property type="term" value="C:90S preribosome"/>
    <property type="evidence" value="ECO:0007669"/>
    <property type="project" value="TreeGrafter"/>
</dbReference>
<dbReference type="PANTHER" id="PTHR14490:SF5">
    <property type="entry name" value="PROTEIN KRI1 HOMOLOG"/>
    <property type="match status" value="1"/>
</dbReference>
<feature type="region of interest" description="Disordered" evidence="2">
    <location>
        <begin position="513"/>
        <end position="637"/>
    </location>
</feature>
<dbReference type="Proteomes" id="UP000006174">
    <property type="component" value="Unassembled WGS sequence"/>
</dbReference>
<feature type="compositionally biased region" description="Basic residues" evidence="2">
    <location>
        <begin position="735"/>
        <end position="745"/>
    </location>
</feature>
<dbReference type="PANTHER" id="PTHR14490">
    <property type="entry name" value="ZINC FINGER, ZZ TYPE"/>
    <property type="match status" value="1"/>
</dbReference>
<dbReference type="OrthoDB" id="10252032at2759"/>
<dbReference type="eggNOG" id="KOG2409">
    <property type="taxonomic scope" value="Eukaryota"/>
</dbReference>
<feature type="region of interest" description="Disordered" evidence="2">
    <location>
        <begin position="301"/>
        <end position="348"/>
    </location>
</feature>
<name>I2FVI2_USTHO</name>
<feature type="region of interest" description="Disordered" evidence="2">
    <location>
        <begin position="54"/>
        <end position="86"/>
    </location>
</feature>
<comment type="caution">
    <text evidence="4">The sequence shown here is derived from an EMBL/GenBank/DDBJ whole genome shotgun (WGS) entry which is preliminary data.</text>
</comment>
<comment type="similarity">
    <text evidence="1">Belongs to the KRI1 family.</text>
</comment>
<keyword evidence="5" id="KW-1185">Reference proteome</keyword>
<dbReference type="HOGENOM" id="CLU_009647_2_0_1"/>
<feature type="compositionally biased region" description="Low complexity" evidence="2">
    <location>
        <begin position="619"/>
        <end position="631"/>
    </location>
</feature>
<dbReference type="GO" id="GO:0005730">
    <property type="term" value="C:nucleolus"/>
    <property type="evidence" value="ECO:0007669"/>
    <property type="project" value="TreeGrafter"/>
</dbReference>
<evidence type="ECO:0000256" key="1">
    <source>
        <dbReference type="ARBA" id="ARBA00007473"/>
    </source>
</evidence>
<evidence type="ECO:0000313" key="4">
    <source>
        <dbReference type="EMBL" id="CCF50925.1"/>
    </source>
</evidence>
<dbReference type="Pfam" id="PF05178">
    <property type="entry name" value="Kri1"/>
    <property type="match status" value="1"/>
</dbReference>
<evidence type="ECO:0000259" key="3">
    <source>
        <dbReference type="Pfam" id="PF12936"/>
    </source>
</evidence>
<dbReference type="EMBL" id="CAGI01000159">
    <property type="protein sequence ID" value="CCF50925.1"/>
    <property type="molecule type" value="Genomic_DNA"/>
</dbReference>
<organism evidence="4 5">
    <name type="scientific">Ustilago hordei</name>
    <name type="common">Barley covered smut fungus</name>
    <dbReference type="NCBI Taxonomy" id="120017"/>
    <lineage>
        <taxon>Eukaryota</taxon>
        <taxon>Fungi</taxon>
        <taxon>Dikarya</taxon>
        <taxon>Basidiomycota</taxon>
        <taxon>Ustilaginomycotina</taxon>
        <taxon>Ustilaginomycetes</taxon>
        <taxon>Ustilaginales</taxon>
        <taxon>Ustilaginaceae</taxon>
        <taxon>Ustilago</taxon>
    </lineage>
</organism>
<feature type="compositionally biased region" description="Basic and acidic residues" evidence="2">
    <location>
        <begin position="531"/>
        <end position="542"/>
    </location>
</feature>
<feature type="region of interest" description="Disordered" evidence="2">
    <location>
        <begin position="702"/>
        <end position="759"/>
    </location>
</feature>
<sequence>MDLFADLNDSAPKPDIRTKPEESLNHFTINKEFAERYVHNKQRAELHQLEAKYGKDALASDDDGLDSETDSESDVTEDEDGDQINANVDAAIFRTLQRIRNKDAALYNSKTNIFAQEAEAAERAARASGTSSAASAAGKKGTTKKEKKVTLQDYQRQRVQELIKTSENPAEALADATTSDKAKGIFYDAEEERVPFAQEQEELRKQVSQAFHSTVDDEDDLFVKRSEAQTNGSTSYRDAVIASLGPDADEETIRQAIRRQKAADDEEASASTPIAVHGETDQKANEDFLLNYILNRGWIDKSADEQRPVKPRLNKSLLKSKSTDDADSSAPAENGDADDVAKKAKEEGKAYGRDWAAEAAALESDDSDFDEKADAFETAYNFRFEQGPESLTIPTYSRTPKDSARREDNTRKRKREERAARKEEEKRLKMQELSRLKNLKRQEIVDKLKKLREVTGSSAVELENLDLEGEFDPDAHDEAMQKAFGDAYYEGEDEGEKPVWDDDIEIDDIIQEHEATVGAGGKKSKKAKQSHTGEDGEDRIEMDADFLDDSATADAGAGAGSKEAALRARLADKKLSKKDRKKLKKKLKAALSKSSSNTQGDASDSDDEADGVDEEAMDADAAPSSSANPSKPADKKAMAKEMIDSYYNLDYEDMIGDLPTRFKYAQVAPADYGMSAVDILLAEDEQLNNVVGLKNLQPYKRGKNRPMDLGKKLGQFRREVYGNTSKNKEGEEKPQKKRLGKKERMRLKADEGGAEGEKK</sequence>
<feature type="compositionally biased region" description="Basic and acidic residues" evidence="2">
    <location>
        <begin position="12"/>
        <end position="23"/>
    </location>
</feature>
<evidence type="ECO:0000256" key="2">
    <source>
        <dbReference type="SAM" id="MobiDB-lite"/>
    </source>
</evidence>
<feature type="domain" description="Kri1-like C-terminal" evidence="3">
    <location>
        <begin position="639"/>
        <end position="705"/>
    </location>
</feature>
<gene>
    <name evidence="4" type="ORF">UHOR_06818</name>
</gene>
<feature type="compositionally biased region" description="Basic residues" evidence="2">
    <location>
        <begin position="575"/>
        <end position="588"/>
    </location>
</feature>
<feature type="region of interest" description="Disordered" evidence="2">
    <location>
        <begin position="1"/>
        <end position="23"/>
    </location>
</feature>
<feature type="compositionally biased region" description="Basic and acidic residues" evidence="2">
    <location>
        <begin position="399"/>
        <end position="426"/>
    </location>
</feature>
<feature type="region of interest" description="Disordered" evidence="2">
    <location>
        <begin position="242"/>
        <end position="281"/>
    </location>
</feature>
<proteinExistence type="inferred from homology"/>
<feature type="compositionally biased region" description="Acidic residues" evidence="2">
    <location>
        <begin position="603"/>
        <end position="618"/>
    </location>
</feature>
<accession>I2FVI2</accession>
<dbReference type="InterPro" id="IPR018034">
    <property type="entry name" value="Kri1"/>
</dbReference>
<dbReference type="InterPro" id="IPR024626">
    <property type="entry name" value="Kri1-like_C"/>
</dbReference>
<feature type="region of interest" description="Disordered" evidence="2">
    <location>
        <begin position="125"/>
        <end position="150"/>
    </location>
</feature>
<feature type="compositionally biased region" description="Basic and acidic residues" evidence="2">
    <location>
        <begin position="746"/>
        <end position="759"/>
    </location>
</feature>
<dbReference type="GO" id="GO:0000447">
    <property type="term" value="P:endonucleolytic cleavage in ITS1 to separate SSU-rRNA from 5.8S rRNA and LSU-rRNA from tricistronic rRNA transcript (SSU-rRNA, 5.8S rRNA, LSU-rRNA)"/>
    <property type="evidence" value="ECO:0007669"/>
    <property type="project" value="TreeGrafter"/>
</dbReference>
<feature type="compositionally biased region" description="Acidic residues" evidence="2">
    <location>
        <begin position="59"/>
        <end position="82"/>
    </location>
</feature>
<feature type="compositionally biased region" description="Basic and acidic residues" evidence="2">
    <location>
        <begin position="339"/>
        <end position="348"/>
    </location>
</feature>
<dbReference type="OMA" id="WDNYDPR"/>
<feature type="region of interest" description="Disordered" evidence="2">
    <location>
        <begin position="386"/>
        <end position="426"/>
    </location>
</feature>
<feature type="compositionally biased region" description="Basic and acidic residues" evidence="2">
    <location>
        <begin position="705"/>
        <end position="734"/>
    </location>
</feature>
<evidence type="ECO:0000313" key="5">
    <source>
        <dbReference type="Proteomes" id="UP000006174"/>
    </source>
</evidence>
<dbReference type="Pfam" id="PF12936">
    <property type="entry name" value="Kri1_C"/>
    <property type="match status" value="1"/>
</dbReference>
<reference evidence="4 5" key="1">
    <citation type="journal article" date="2012" name="Plant Cell">
        <title>Genome comparison of barley and maize smut fungi reveals targeted loss of RNA silencing components and species-specific presence of transposable elements.</title>
        <authorList>
            <person name="Laurie J.D."/>
            <person name="Ali S."/>
            <person name="Linning R."/>
            <person name="Mannhaupt G."/>
            <person name="Wong P."/>
            <person name="Gueldener U."/>
            <person name="Muensterkoetter M."/>
            <person name="Moore R."/>
            <person name="Kahmann R."/>
            <person name="Bakkeren G."/>
            <person name="Schirawski J."/>
        </authorList>
    </citation>
    <scope>NUCLEOTIDE SEQUENCE [LARGE SCALE GENOMIC DNA]</scope>
    <source>
        <strain evidence="5">Uh4875-4</strain>
    </source>
</reference>
<dbReference type="AlphaFoldDB" id="I2FVI2"/>